<dbReference type="SUPFAM" id="SSF54236">
    <property type="entry name" value="Ubiquitin-like"/>
    <property type="match status" value="1"/>
</dbReference>
<keyword evidence="4" id="KW-1185">Reference proteome</keyword>
<dbReference type="EMBL" id="JAJJMA010335919">
    <property type="protein sequence ID" value="MCL7051199.1"/>
    <property type="molecule type" value="Genomic_DNA"/>
</dbReference>
<evidence type="ECO:0000259" key="2">
    <source>
        <dbReference type="PROSITE" id="PS50053"/>
    </source>
</evidence>
<feature type="compositionally biased region" description="Basic and acidic residues" evidence="1">
    <location>
        <begin position="120"/>
        <end position="133"/>
    </location>
</feature>
<protein>
    <recommendedName>
        <fullName evidence="2">Ubiquitin-like domain-containing protein</fullName>
    </recommendedName>
</protein>
<proteinExistence type="predicted"/>
<dbReference type="PROSITE" id="PS50053">
    <property type="entry name" value="UBIQUITIN_2"/>
    <property type="match status" value="1"/>
</dbReference>
<dbReference type="InterPro" id="IPR022617">
    <property type="entry name" value="Rad60/SUMO-like_dom"/>
</dbReference>
<comment type="caution">
    <text evidence="3">The sequence shown here is derived from an EMBL/GenBank/DDBJ whole genome shotgun (WGS) entry which is preliminary data.</text>
</comment>
<dbReference type="AlphaFoldDB" id="A0AA41W1L3"/>
<dbReference type="SMART" id="SM00213">
    <property type="entry name" value="UBQ"/>
    <property type="match status" value="1"/>
</dbReference>
<dbReference type="PANTHER" id="PTHR10562">
    <property type="entry name" value="SMALL UBIQUITIN-RELATED MODIFIER"/>
    <property type="match status" value="1"/>
</dbReference>
<dbReference type="InterPro" id="IPR000626">
    <property type="entry name" value="Ubiquitin-like_dom"/>
</dbReference>
<dbReference type="Pfam" id="PF11976">
    <property type="entry name" value="Rad60-SLD"/>
    <property type="match status" value="1"/>
</dbReference>
<name>A0AA41W1L3_PAPNU</name>
<dbReference type="Gene3D" id="3.10.20.90">
    <property type="entry name" value="Phosphatidylinositol 3-kinase Catalytic Subunit, Chain A, domain 1"/>
    <property type="match status" value="1"/>
</dbReference>
<feature type="region of interest" description="Disordered" evidence="1">
    <location>
        <begin position="106"/>
        <end position="133"/>
    </location>
</feature>
<dbReference type="Proteomes" id="UP001177140">
    <property type="component" value="Unassembled WGS sequence"/>
</dbReference>
<feature type="domain" description="Ubiquitin-like" evidence="2">
    <location>
        <begin position="28"/>
        <end position="104"/>
    </location>
</feature>
<gene>
    <name evidence="3" type="ORF">MKW94_007469</name>
</gene>
<dbReference type="InterPro" id="IPR029071">
    <property type="entry name" value="Ubiquitin-like_domsf"/>
</dbReference>
<evidence type="ECO:0000313" key="3">
    <source>
        <dbReference type="EMBL" id="MCL7051199.1"/>
    </source>
</evidence>
<sequence length="133" mass="14864">MDRVTNDLHEEEEEEEGRYPAAAQAGFVNVVLKYSLDGTELFFKIKPDLKLSRVMAAFCERKELDCRYLLFLYDGKKINSNHTPDKLQMKEGDIIDVMQRSNGGGCGITNNIKNSTGGGEAKKKREGVVSKSS</sequence>
<accession>A0AA41W1L3</accession>
<evidence type="ECO:0000256" key="1">
    <source>
        <dbReference type="SAM" id="MobiDB-lite"/>
    </source>
</evidence>
<organism evidence="3 4">
    <name type="scientific">Papaver nudicaule</name>
    <name type="common">Iceland poppy</name>
    <dbReference type="NCBI Taxonomy" id="74823"/>
    <lineage>
        <taxon>Eukaryota</taxon>
        <taxon>Viridiplantae</taxon>
        <taxon>Streptophyta</taxon>
        <taxon>Embryophyta</taxon>
        <taxon>Tracheophyta</taxon>
        <taxon>Spermatophyta</taxon>
        <taxon>Magnoliopsida</taxon>
        <taxon>Ranunculales</taxon>
        <taxon>Papaveraceae</taxon>
        <taxon>Papaveroideae</taxon>
        <taxon>Papaver</taxon>
    </lineage>
</organism>
<reference evidence="3" key="1">
    <citation type="submission" date="2022-03" db="EMBL/GenBank/DDBJ databases">
        <title>A functionally conserved STORR gene fusion in Papaver species that diverged 16.8 million years ago.</title>
        <authorList>
            <person name="Catania T."/>
        </authorList>
    </citation>
    <scope>NUCLEOTIDE SEQUENCE</scope>
    <source>
        <strain evidence="3">S-191538</strain>
    </source>
</reference>
<evidence type="ECO:0000313" key="4">
    <source>
        <dbReference type="Proteomes" id="UP001177140"/>
    </source>
</evidence>